<protein>
    <submittedName>
        <fullName evidence="3">Isochorismatase family protein</fullName>
    </submittedName>
</protein>
<name>A0ABW2CNB7_9ACTN</name>
<dbReference type="InterPro" id="IPR000868">
    <property type="entry name" value="Isochorismatase-like_dom"/>
</dbReference>
<dbReference type="Proteomes" id="UP001596380">
    <property type="component" value="Unassembled WGS sequence"/>
</dbReference>
<dbReference type="PANTHER" id="PTHR43540:SF6">
    <property type="entry name" value="ISOCHORISMATASE-LIKE DOMAIN-CONTAINING PROTEIN"/>
    <property type="match status" value="1"/>
</dbReference>
<sequence>MPLHEWRIDPREHLRHETRRGRRHAYPGLVPRRTALAVIDMVPFFVAGNPYCRSIVPNVNALAGALRDAGGTVAWVLPASEPSPDFFGPEVAELYRTSCGAGPLPGRLHPDLVPRPGDLYAAKTAPSAFFPGRCELPDLLAARGVDTVLIAGTVTNVCCESSARDAATLGHRVVMVADANAAGSDDQHNATLHTFYRSFGDVRATADVLAMIAAGAGAGAGADRGRGAVG</sequence>
<organism evidence="3 4">
    <name type="scientific">Actinomadura yumaensis</name>
    <dbReference type="NCBI Taxonomy" id="111807"/>
    <lineage>
        <taxon>Bacteria</taxon>
        <taxon>Bacillati</taxon>
        <taxon>Actinomycetota</taxon>
        <taxon>Actinomycetes</taxon>
        <taxon>Streptosporangiales</taxon>
        <taxon>Thermomonosporaceae</taxon>
        <taxon>Actinomadura</taxon>
    </lineage>
</organism>
<dbReference type="CDD" id="cd00431">
    <property type="entry name" value="cysteine_hydrolases"/>
    <property type="match status" value="1"/>
</dbReference>
<evidence type="ECO:0000313" key="3">
    <source>
        <dbReference type="EMBL" id="MFC6882583.1"/>
    </source>
</evidence>
<feature type="domain" description="Isochorismatase-like" evidence="2">
    <location>
        <begin position="34"/>
        <end position="207"/>
    </location>
</feature>
<dbReference type="InterPro" id="IPR050272">
    <property type="entry name" value="Isochorismatase-like_hydrls"/>
</dbReference>
<dbReference type="RefSeq" id="WP_378043667.1">
    <property type="nucleotide sequence ID" value="NZ_JBHSXE010000001.1"/>
</dbReference>
<evidence type="ECO:0000313" key="4">
    <source>
        <dbReference type="Proteomes" id="UP001596380"/>
    </source>
</evidence>
<dbReference type="InterPro" id="IPR036380">
    <property type="entry name" value="Isochorismatase-like_sf"/>
</dbReference>
<evidence type="ECO:0000256" key="1">
    <source>
        <dbReference type="ARBA" id="ARBA00022801"/>
    </source>
</evidence>
<reference evidence="4" key="1">
    <citation type="journal article" date="2019" name="Int. J. Syst. Evol. Microbiol.">
        <title>The Global Catalogue of Microorganisms (GCM) 10K type strain sequencing project: providing services to taxonomists for standard genome sequencing and annotation.</title>
        <authorList>
            <consortium name="The Broad Institute Genomics Platform"/>
            <consortium name="The Broad Institute Genome Sequencing Center for Infectious Disease"/>
            <person name="Wu L."/>
            <person name="Ma J."/>
        </authorList>
    </citation>
    <scope>NUCLEOTIDE SEQUENCE [LARGE SCALE GENOMIC DNA]</scope>
    <source>
        <strain evidence="4">JCM 3369</strain>
    </source>
</reference>
<dbReference type="SUPFAM" id="SSF52499">
    <property type="entry name" value="Isochorismatase-like hydrolases"/>
    <property type="match status" value="1"/>
</dbReference>
<keyword evidence="1" id="KW-0378">Hydrolase</keyword>
<dbReference type="EMBL" id="JBHSXS010000014">
    <property type="protein sequence ID" value="MFC6882583.1"/>
    <property type="molecule type" value="Genomic_DNA"/>
</dbReference>
<proteinExistence type="predicted"/>
<evidence type="ECO:0000259" key="2">
    <source>
        <dbReference type="Pfam" id="PF00857"/>
    </source>
</evidence>
<keyword evidence="4" id="KW-1185">Reference proteome</keyword>
<comment type="caution">
    <text evidence="3">The sequence shown here is derived from an EMBL/GenBank/DDBJ whole genome shotgun (WGS) entry which is preliminary data.</text>
</comment>
<dbReference type="Gene3D" id="3.40.50.850">
    <property type="entry name" value="Isochorismatase-like"/>
    <property type="match status" value="1"/>
</dbReference>
<accession>A0ABW2CNB7</accession>
<dbReference type="PANTHER" id="PTHR43540">
    <property type="entry name" value="PEROXYUREIDOACRYLATE/UREIDOACRYLATE AMIDOHYDROLASE-RELATED"/>
    <property type="match status" value="1"/>
</dbReference>
<dbReference type="Pfam" id="PF00857">
    <property type="entry name" value="Isochorismatase"/>
    <property type="match status" value="1"/>
</dbReference>
<gene>
    <name evidence="3" type="ORF">ACFQKB_22700</name>
</gene>